<gene>
    <name evidence="1" type="ORF">METZ01_LOCUS150895</name>
</gene>
<sequence length="268" mass="29475">MLHTSESVRNRTKEGRKAVFMVLLMLTSLMVSLVPTVSASHITQYAVQRDPAHLTVGDLNCDGHNDILSVSVMGHYITALYNDGFGNFADRQDVFISNNASQRAGFVDTANSVDAEIADIDGDGVNDIVYYQENIRFVGETFVRPGNLTTMWGECSERVNQWDNTEITVTNPYHLGMEVGDINDDGDDDIVLLTTDATGSNQYIQIYRGPDPSLLTNQQSIPVPLTNGLYVETRLGHWGETVQGGGIPGGLGDCEDLDIWLLRTPPYN</sequence>
<evidence type="ECO:0008006" key="2">
    <source>
        <dbReference type="Google" id="ProtNLM"/>
    </source>
</evidence>
<organism evidence="1">
    <name type="scientific">marine metagenome</name>
    <dbReference type="NCBI Taxonomy" id="408172"/>
    <lineage>
        <taxon>unclassified sequences</taxon>
        <taxon>metagenomes</taxon>
        <taxon>ecological metagenomes</taxon>
    </lineage>
</organism>
<dbReference type="SUPFAM" id="SSF69318">
    <property type="entry name" value="Integrin alpha N-terminal domain"/>
    <property type="match status" value="1"/>
</dbReference>
<dbReference type="PANTHER" id="PTHR44103:SF1">
    <property type="entry name" value="PROPROTEIN CONVERTASE P"/>
    <property type="match status" value="1"/>
</dbReference>
<dbReference type="Gene3D" id="2.130.10.130">
    <property type="entry name" value="Integrin alpha, N-terminal"/>
    <property type="match status" value="1"/>
</dbReference>
<dbReference type="InterPro" id="IPR028994">
    <property type="entry name" value="Integrin_alpha_N"/>
</dbReference>
<name>A0A382A9X2_9ZZZZ</name>
<protein>
    <recommendedName>
        <fullName evidence="2">VCBS repeat-containing protein</fullName>
    </recommendedName>
</protein>
<dbReference type="AlphaFoldDB" id="A0A382A9X2"/>
<proteinExistence type="predicted"/>
<evidence type="ECO:0000313" key="1">
    <source>
        <dbReference type="EMBL" id="SVA98041.1"/>
    </source>
</evidence>
<dbReference type="PANTHER" id="PTHR44103">
    <property type="entry name" value="PROPROTEIN CONVERTASE P"/>
    <property type="match status" value="1"/>
</dbReference>
<feature type="non-terminal residue" evidence="1">
    <location>
        <position position="268"/>
    </location>
</feature>
<dbReference type="EMBL" id="UINC01024432">
    <property type="protein sequence ID" value="SVA98041.1"/>
    <property type="molecule type" value="Genomic_DNA"/>
</dbReference>
<reference evidence="1" key="1">
    <citation type="submission" date="2018-05" db="EMBL/GenBank/DDBJ databases">
        <authorList>
            <person name="Lanie J.A."/>
            <person name="Ng W.-L."/>
            <person name="Kazmierczak K.M."/>
            <person name="Andrzejewski T.M."/>
            <person name="Davidsen T.M."/>
            <person name="Wayne K.J."/>
            <person name="Tettelin H."/>
            <person name="Glass J.I."/>
            <person name="Rusch D."/>
            <person name="Podicherti R."/>
            <person name="Tsui H.-C.T."/>
            <person name="Winkler M.E."/>
        </authorList>
    </citation>
    <scope>NUCLEOTIDE SEQUENCE</scope>
</reference>
<accession>A0A382A9X2</accession>